<gene>
    <name evidence="7" type="primary">sppA</name>
    <name evidence="7" type="ORF">HMPREF9083_0305</name>
</gene>
<dbReference type="GO" id="GO:0008236">
    <property type="term" value="F:serine-type peptidase activity"/>
    <property type="evidence" value="ECO:0007669"/>
    <property type="project" value="UniProtKB-KW"/>
</dbReference>
<name>F2BVT8_9FIRM</name>
<keyword evidence="5" id="KW-1133">Transmembrane helix</keyword>
<keyword evidence="8" id="KW-1185">Reference proteome</keyword>
<organism evidence="7 8">
    <name type="scientific">Dialister micraerophilus DSM 19965</name>
    <dbReference type="NCBI Taxonomy" id="888062"/>
    <lineage>
        <taxon>Bacteria</taxon>
        <taxon>Bacillati</taxon>
        <taxon>Bacillota</taxon>
        <taxon>Negativicutes</taxon>
        <taxon>Veillonellales</taxon>
        <taxon>Veillonellaceae</taxon>
        <taxon>Dialister</taxon>
    </lineage>
</organism>
<dbReference type="EC" id="3.4.21.-" evidence="7"/>
<evidence type="ECO:0000256" key="4">
    <source>
        <dbReference type="ARBA" id="ARBA00022825"/>
    </source>
</evidence>
<protein>
    <submittedName>
        <fullName evidence="7">Signal peptide peptidase</fullName>
        <ecNumber evidence="7">3.4.21.-</ecNumber>
    </submittedName>
</protein>
<evidence type="ECO:0000256" key="1">
    <source>
        <dbReference type="ARBA" id="ARBA00008683"/>
    </source>
</evidence>
<dbReference type="HOGENOM" id="CLU_046540_0_0_9"/>
<evidence type="ECO:0000256" key="5">
    <source>
        <dbReference type="SAM" id="Phobius"/>
    </source>
</evidence>
<reference evidence="7 8" key="1">
    <citation type="submission" date="2011-02" db="EMBL/GenBank/DDBJ databases">
        <authorList>
            <person name="Muzny D."/>
            <person name="Qin X."/>
            <person name="Deng J."/>
            <person name="Jiang H."/>
            <person name="Liu Y."/>
            <person name="Qu J."/>
            <person name="Song X.-Z."/>
            <person name="Zhang L."/>
            <person name="Thornton R."/>
            <person name="Coyle M."/>
            <person name="Francisco L."/>
            <person name="Jackson L."/>
            <person name="Javaid M."/>
            <person name="Korchina V."/>
            <person name="Kovar C."/>
            <person name="Mata R."/>
            <person name="Mathew T."/>
            <person name="Ngo R."/>
            <person name="Nguyen L."/>
            <person name="Nguyen N."/>
            <person name="Okwuonu G."/>
            <person name="Ongeri F."/>
            <person name="Pham C."/>
            <person name="Simmons D."/>
            <person name="Wilczek-Boney K."/>
            <person name="Hale W."/>
            <person name="Jakkamsetti A."/>
            <person name="Pham P."/>
            <person name="Ruth R."/>
            <person name="San Lucas F."/>
            <person name="Warren J."/>
            <person name="Zhang J."/>
            <person name="Zhao Z."/>
            <person name="Zhou C."/>
            <person name="Zhu D."/>
            <person name="Lee S."/>
            <person name="Bess C."/>
            <person name="Blankenburg K."/>
            <person name="Forbes L."/>
            <person name="Fu Q."/>
            <person name="Gubbala S."/>
            <person name="Hirani K."/>
            <person name="Jayaseelan J.C."/>
            <person name="Lara F."/>
            <person name="Munidasa M."/>
            <person name="Palculict T."/>
            <person name="Patil S."/>
            <person name="Pu L.-L."/>
            <person name="Saada N."/>
            <person name="Tang L."/>
            <person name="Weissenberger G."/>
            <person name="Zhu Y."/>
            <person name="Hemphill L."/>
            <person name="Shang Y."/>
            <person name="Youmans B."/>
            <person name="Ayvaz T."/>
            <person name="Ross M."/>
            <person name="Santibanez J."/>
            <person name="Aqrawi P."/>
            <person name="Gross S."/>
            <person name="Joshi V."/>
            <person name="Fowler G."/>
            <person name="Nazareth L."/>
            <person name="Reid J."/>
            <person name="Worley K."/>
            <person name="Petrosino J."/>
            <person name="Highlander S."/>
            <person name="Gibbs R."/>
        </authorList>
    </citation>
    <scope>NUCLEOTIDE SEQUENCE [LARGE SCALE GENOMIC DNA]</scope>
    <source>
        <strain evidence="7 8">DSM 19965</strain>
    </source>
</reference>
<comment type="similarity">
    <text evidence="1">Belongs to the peptidase S49 family.</text>
</comment>
<dbReference type="AlphaFoldDB" id="F2BVT8"/>
<keyword evidence="3 7" id="KW-0378">Hydrolase</keyword>
<dbReference type="InterPro" id="IPR047272">
    <property type="entry name" value="S49_SppA_C"/>
</dbReference>
<dbReference type="Gene3D" id="3.90.226.10">
    <property type="entry name" value="2-enoyl-CoA Hydratase, Chain A, domain 1"/>
    <property type="match status" value="1"/>
</dbReference>
<dbReference type="PANTHER" id="PTHR42987:SF7">
    <property type="entry name" value="SIGNAL PEPTIDE PEPTIDASE SPPA-RELATED"/>
    <property type="match status" value="1"/>
</dbReference>
<dbReference type="InterPro" id="IPR002142">
    <property type="entry name" value="Peptidase_S49"/>
</dbReference>
<keyword evidence="5" id="KW-0472">Membrane</keyword>
<dbReference type="SUPFAM" id="SSF52096">
    <property type="entry name" value="ClpP/crotonase"/>
    <property type="match status" value="1"/>
</dbReference>
<dbReference type="NCBIfam" id="TIGR00706">
    <property type="entry name" value="SppA_dom"/>
    <property type="match status" value="1"/>
</dbReference>
<proteinExistence type="inferred from homology"/>
<evidence type="ECO:0000313" key="7">
    <source>
        <dbReference type="EMBL" id="EGF15614.1"/>
    </source>
</evidence>
<comment type="caution">
    <text evidence="7">The sequence shown here is derived from an EMBL/GenBank/DDBJ whole genome shotgun (WGS) entry which is preliminary data.</text>
</comment>
<dbReference type="STRING" id="888062.HMPREF9083_0305"/>
<dbReference type="Pfam" id="PF01343">
    <property type="entry name" value="Peptidase_S49"/>
    <property type="match status" value="1"/>
</dbReference>
<dbReference type="CDD" id="cd07023">
    <property type="entry name" value="S49_Sppa_N_C"/>
    <property type="match status" value="1"/>
</dbReference>
<evidence type="ECO:0000256" key="2">
    <source>
        <dbReference type="ARBA" id="ARBA00022670"/>
    </source>
</evidence>
<dbReference type="InterPro" id="IPR004635">
    <property type="entry name" value="Pept_S49_SppA"/>
</dbReference>
<dbReference type="Proteomes" id="UP000003503">
    <property type="component" value="Unassembled WGS sequence"/>
</dbReference>
<dbReference type="EMBL" id="AFBB01000006">
    <property type="protein sequence ID" value="EGF15614.1"/>
    <property type="molecule type" value="Genomic_DNA"/>
</dbReference>
<keyword evidence="2" id="KW-0645">Protease</keyword>
<keyword evidence="5" id="KW-0812">Transmembrane</keyword>
<dbReference type="InterPro" id="IPR029045">
    <property type="entry name" value="ClpP/crotonase-like_dom_sf"/>
</dbReference>
<evidence type="ECO:0000313" key="8">
    <source>
        <dbReference type="Proteomes" id="UP000003503"/>
    </source>
</evidence>
<accession>F2BVT8</accession>
<dbReference type="eggNOG" id="COG0616">
    <property type="taxonomic scope" value="Bacteria"/>
</dbReference>
<evidence type="ECO:0000256" key="3">
    <source>
        <dbReference type="ARBA" id="ARBA00022801"/>
    </source>
</evidence>
<dbReference type="PANTHER" id="PTHR42987">
    <property type="entry name" value="PEPTIDASE S49"/>
    <property type="match status" value="1"/>
</dbReference>
<evidence type="ECO:0000259" key="6">
    <source>
        <dbReference type="Pfam" id="PF01343"/>
    </source>
</evidence>
<feature type="domain" description="Peptidase S49" evidence="6">
    <location>
        <begin position="121"/>
        <end position="264"/>
    </location>
</feature>
<keyword evidence="4" id="KW-0720">Serine protease</keyword>
<sequence length="322" mass="35060">MKSEDFMNISKRGKITLAVIIVLFILAIAINFVGMKDVSSFANKNNNKYVAVVRIDGPIYGGDVNQNMLGGVSGSSSEDIMYELREATRDPNAKAVLLRINSPGGTTGATQEIAEEIDKVRNSGKPVIVSMGDTCASAGYWLASKGDYIFASPATITGSIGVYMDYTNVSELMDKLGVKNEKIKSGTHKDILSMYRPITDEEKTILQKMVDDIYNQFVQTIADGRHLEEAKVREIADGRILTGKQAQAYGLVDAMGNYYDALTYAGNRVGINSDVIPTRSYSKGMTLRGLLSAEMNNTAQNFASRIVDEAINAMSEKTAVVR</sequence>
<dbReference type="GO" id="GO:0006508">
    <property type="term" value="P:proteolysis"/>
    <property type="evidence" value="ECO:0007669"/>
    <property type="project" value="UniProtKB-KW"/>
</dbReference>
<feature type="transmembrane region" description="Helical" evidence="5">
    <location>
        <begin position="15"/>
        <end position="35"/>
    </location>
</feature>